<keyword evidence="3" id="KW-1003">Cell membrane</keyword>
<feature type="domain" description="Anti-sigma K factor RskA C-terminal" evidence="10">
    <location>
        <begin position="95"/>
        <end position="221"/>
    </location>
</feature>
<evidence type="ECO:0000256" key="8">
    <source>
        <dbReference type="ARBA" id="ARBA00030803"/>
    </source>
</evidence>
<dbReference type="InterPro" id="IPR018764">
    <property type="entry name" value="RskA_C"/>
</dbReference>
<evidence type="ECO:0000256" key="9">
    <source>
        <dbReference type="SAM" id="Phobius"/>
    </source>
</evidence>
<evidence type="ECO:0000256" key="3">
    <source>
        <dbReference type="ARBA" id="ARBA00022475"/>
    </source>
</evidence>
<dbReference type="Pfam" id="PF10099">
    <property type="entry name" value="RskA_C"/>
    <property type="match status" value="1"/>
</dbReference>
<feature type="transmembrane region" description="Helical" evidence="9">
    <location>
        <begin position="90"/>
        <end position="108"/>
    </location>
</feature>
<keyword evidence="6 9" id="KW-0472">Membrane</keyword>
<dbReference type="Proteomes" id="UP001281305">
    <property type="component" value="Chromosome"/>
</dbReference>
<evidence type="ECO:0000256" key="6">
    <source>
        <dbReference type="ARBA" id="ARBA00023136"/>
    </source>
</evidence>
<name>A0ABZ2TDD3_9RHOB</name>
<protein>
    <recommendedName>
        <fullName evidence="8">Regulator of SigK</fullName>
    </recommendedName>
    <alternativeName>
        <fullName evidence="7">Sigma-K anti-sigma factor RskA</fullName>
    </alternativeName>
</protein>
<organism evidence="11 12">
    <name type="scientific">Roseovarius rhodophyticola</name>
    <dbReference type="NCBI Taxonomy" id="3080827"/>
    <lineage>
        <taxon>Bacteria</taxon>
        <taxon>Pseudomonadati</taxon>
        <taxon>Pseudomonadota</taxon>
        <taxon>Alphaproteobacteria</taxon>
        <taxon>Rhodobacterales</taxon>
        <taxon>Roseobacteraceae</taxon>
        <taxon>Roseovarius</taxon>
    </lineage>
</organism>
<dbReference type="PANTHER" id="PTHR37461">
    <property type="entry name" value="ANTI-SIGMA-K FACTOR RSKA"/>
    <property type="match status" value="1"/>
</dbReference>
<keyword evidence="4 9" id="KW-0812">Transmembrane</keyword>
<evidence type="ECO:0000313" key="11">
    <source>
        <dbReference type="EMBL" id="WYK17666.1"/>
    </source>
</evidence>
<proteinExistence type="predicted"/>
<keyword evidence="12" id="KW-1185">Reference proteome</keyword>
<gene>
    <name evidence="11" type="ORF">RZS32_014850</name>
</gene>
<evidence type="ECO:0000256" key="1">
    <source>
        <dbReference type="ARBA" id="ARBA00004167"/>
    </source>
</evidence>
<sequence>MSADADKDDDQALAAEYALGLMSAEEAAAFEARLASEPALRTAYAQWAENFAAMAEDIPEETPPARVRAKIKAQLFPDAEPQRGNWMRRFGLGAVALAALVAALFLTVDLPGQGVSPPANPVYIADMASDDGALVVHAGYDAETSELYIKREQGEARSGRALELWLIAGENPPVSLGVLPEDDATRVPVTPELAASLEGGVLAISDEPLGGSPTGAPTGDVLAVAPLSEV</sequence>
<dbReference type="PANTHER" id="PTHR37461:SF1">
    <property type="entry name" value="ANTI-SIGMA-K FACTOR RSKA"/>
    <property type="match status" value="1"/>
</dbReference>
<evidence type="ECO:0000256" key="2">
    <source>
        <dbReference type="ARBA" id="ARBA00004236"/>
    </source>
</evidence>
<evidence type="ECO:0000259" key="10">
    <source>
        <dbReference type="Pfam" id="PF10099"/>
    </source>
</evidence>
<dbReference type="Gene3D" id="1.10.10.1320">
    <property type="entry name" value="Anti-sigma factor, zinc-finger domain"/>
    <property type="match status" value="1"/>
</dbReference>
<evidence type="ECO:0000256" key="4">
    <source>
        <dbReference type="ARBA" id="ARBA00022692"/>
    </source>
</evidence>
<dbReference type="EMBL" id="CP146606">
    <property type="protein sequence ID" value="WYK17666.1"/>
    <property type="molecule type" value="Genomic_DNA"/>
</dbReference>
<reference evidence="11 12" key="1">
    <citation type="submission" date="2024-02" db="EMBL/GenBank/DDBJ databases">
        <title>Roseovarius strain W115 nov., isolated from a marine algae.</title>
        <authorList>
            <person name="Lee M.W."/>
            <person name="Lee J.K."/>
            <person name="Kim J.M."/>
            <person name="Choi D.G."/>
            <person name="Baek J.H."/>
            <person name="Bayburt H."/>
            <person name="Jung J.J."/>
            <person name="Han D.M."/>
            <person name="Jeon C.O."/>
        </authorList>
    </citation>
    <scope>NUCLEOTIDE SEQUENCE [LARGE SCALE GENOMIC DNA]</scope>
    <source>
        <strain evidence="11 12">W115</strain>
    </source>
</reference>
<dbReference type="InterPro" id="IPR051474">
    <property type="entry name" value="Anti-sigma-K/W_factor"/>
</dbReference>
<evidence type="ECO:0000256" key="5">
    <source>
        <dbReference type="ARBA" id="ARBA00022989"/>
    </source>
</evidence>
<comment type="subcellular location">
    <subcellularLocation>
        <location evidence="2">Cell membrane</location>
    </subcellularLocation>
    <subcellularLocation>
        <location evidence="1">Membrane</location>
        <topology evidence="1">Single-pass membrane protein</topology>
    </subcellularLocation>
</comment>
<evidence type="ECO:0000313" key="12">
    <source>
        <dbReference type="Proteomes" id="UP001281305"/>
    </source>
</evidence>
<keyword evidence="5 9" id="KW-1133">Transmembrane helix</keyword>
<dbReference type="RefSeq" id="WP_317057737.1">
    <property type="nucleotide sequence ID" value="NZ_CP146606.1"/>
</dbReference>
<evidence type="ECO:0000256" key="7">
    <source>
        <dbReference type="ARBA" id="ARBA00029829"/>
    </source>
</evidence>
<accession>A0ABZ2TDD3</accession>
<dbReference type="InterPro" id="IPR041916">
    <property type="entry name" value="Anti_sigma_zinc_sf"/>
</dbReference>